<evidence type="ECO:0000256" key="1">
    <source>
        <dbReference type="ARBA" id="ARBA00010884"/>
    </source>
</evidence>
<feature type="active site" description="Charge relay system" evidence="2">
    <location>
        <position position="171"/>
    </location>
</feature>
<dbReference type="PIRSF" id="PIRSF005211">
    <property type="entry name" value="Ab_hydro_YheT"/>
    <property type="match status" value="1"/>
</dbReference>
<dbReference type="PANTHER" id="PTHR10794">
    <property type="entry name" value="ABHYDROLASE DOMAIN-CONTAINING PROTEIN"/>
    <property type="match status" value="1"/>
</dbReference>
<evidence type="ECO:0000313" key="6">
    <source>
        <dbReference type="Proteomes" id="UP000578091"/>
    </source>
</evidence>
<sequence length="348" mass="38130">MKRGRASQPPVHDADIVAQPPAPAASGYRPPPWLRNAHVQSALGSSPWRRRRGALALAATGAETFEHLIDAGDGVRLHGLHSAVPGRPARGLALLLHGWEGSSDSSYMRLTAAQLLRRGFEVFRLNFRDHGPTHHLNPDLFHSNRLDEVVHAALDVAERFPARPLLAAGYSLGGNFALRLALRAPAAGLPLARVAAVCPVLDPALTLAQMEQGMPLYLRYFERKWRGSLQRKRALFPQLHDFDDATLRLGMRALTEWLVLRHTDFGSLEAYFDGYSIAGERLAALQVAADILTSTDDPVIPVDGFRALRLPATARVEIAPWGGHCGFLENARLEGYAERWVAERLGGA</sequence>
<dbReference type="InterPro" id="IPR050960">
    <property type="entry name" value="AB_hydrolase_4_sf"/>
</dbReference>
<evidence type="ECO:0000259" key="4">
    <source>
        <dbReference type="Pfam" id="PF00561"/>
    </source>
</evidence>
<dbReference type="InterPro" id="IPR012020">
    <property type="entry name" value="ABHD4"/>
</dbReference>
<dbReference type="RefSeq" id="WP_180677944.1">
    <property type="nucleotide sequence ID" value="NZ_JACCKA010000049.1"/>
</dbReference>
<evidence type="ECO:0000256" key="2">
    <source>
        <dbReference type="PIRSR" id="PIRSR005211-1"/>
    </source>
</evidence>
<dbReference type="SUPFAM" id="SSF53474">
    <property type="entry name" value="alpha/beta-Hydrolases"/>
    <property type="match status" value="1"/>
</dbReference>
<dbReference type="InterPro" id="IPR029058">
    <property type="entry name" value="AB_hydrolase_fold"/>
</dbReference>
<reference evidence="5 6" key="1">
    <citation type="submission" date="2020-07" db="EMBL/GenBank/DDBJ databases">
        <title>Luteimonas sp. SJ-92.</title>
        <authorList>
            <person name="Huang X.-X."/>
            <person name="Xu L."/>
            <person name="Sun J.-Q."/>
        </authorList>
    </citation>
    <scope>NUCLEOTIDE SEQUENCE [LARGE SCALE GENOMIC DNA]</scope>
    <source>
        <strain evidence="5 6">SJ-92</strain>
    </source>
</reference>
<feature type="active site" description="Charge relay system" evidence="2">
    <location>
        <position position="297"/>
    </location>
</feature>
<comment type="caution">
    <text evidence="5">The sequence shown here is derived from an EMBL/GenBank/DDBJ whole genome shotgun (WGS) entry which is preliminary data.</text>
</comment>
<evidence type="ECO:0000313" key="5">
    <source>
        <dbReference type="EMBL" id="NZA26149.1"/>
    </source>
</evidence>
<feature type="domain" description="AB hydrolase-1" evidence="4">
    <location>
        <begin position="94"/>
        <end position="330"/>
    </location>
</feature>
<dbReference type="EMBL" id="JACCKA010000049">
    <property type="protein sequence ID" value="NZA26149.1"/>
    <property type="molecule type" value="Genomic_DNA"/>
</dbReference>
<dbReference type="GO" id="GO:0034338">
    <property type="term" value="F:short-chain carboxylesterase activity"/>
    <property type="evidence" value="ECO:0007669"/>
    <property type="project" value="TreeGrafter"/>
</dbReference>
<dbReference type="InterPro" id="IPR000073">
    <property type="entry name" value="AB_hydrolase_1"/>
</dbReference>
<name>A0A853JBY9_9GAMM</name>
<dbReference type="Pfam" id="PF00561">
    <property type="entry name" value="Abhydrolase_1"/>
    <property type="match status" value="1"/>
</dbReference>
<gene>
    <name evidence="5" type="ORF">H0E84_07100</name>
</gene>
<dbReference type="Gene3D" id="3.40.50.1820">
    <property type="entry name" value="alpha/beta hydrolase"/>
    <property type="match status" value="1"/>
</dbReference>
<dbReference type="PANTHER" id="PTHR10794:SF63">
    <property type="entry name" value="ALPHA_BETA HYDROLASE 1, ISOFORM A"/>
    <property type="match status" value="1"/>
</dbReference>
<dbReference type="GO" id="GO:0047372">
    <property type="term" value="F:monoacylglycerol lipase activity"/>
    <property type="evidence" value="ECO:0007669"/>
    <property type="project" value="TreeGrafter"/>
</dbReference>
<feature type="region of interest" description="Disordered" evidence="3">
    <location>
        <begin position="1"/>
        <end position="31"/>
    </location>
</feature>
<dbReference type="AlphaFoldDB" id="A0A853JBY9"/>
<protein>
    <submittedName>
        <fullName evidence="5">Alpha/beta fold hydrolase</fullName>
    </submittedName>
</protein>
<dbReference type="Proteomes" id="UP000578091">
    <property type="component" value="Unassembled WGS sequence"/>
</dbReference>
<keyword evidence="5" id="KW-0378">Hydrolase</keyword>
<feature type="active site" description="Charge relay system" evidence="2">
    <location>
        <position position="324"/>
    </location>
</feature>
<proteinExistence type="inferred from homology"/>
<comment type="similarity">
    <text evidence="1">Belongs to the AB hydrolase superfamily. AB hydrolase 4 family.</text>
</comment>
<evidence type="ECO:0000256" key="3">
    <source>
        <dbReference type="SAM" id="MobiDB-lite"/>
    </source>
</evidence>
<keyword evidence="6" id="KW-1185">Reference proteome</keyword>
<accession>A0A853JBY9</accession>
<organism evidence="5 6">
    <name type="scientific">Luteimonas salinisoli</name>
    <dbReference type="NCBI Taxonomy" id="2752307"/>
    <lineage>
        <taxon>Bacteria</taxon>
        <taxon>Pseudomonadati</taxon>
        <taxon>Pseudomonadota</taxon>
        <taxon>Gammaproteobacteria</taxon>
        <taxon>Lysobacterales</taxon>
        <taxon>Lysobacteraceae</taxon>
        <taxon>Luteimonas</taxon>
    </lineage>
</organism>